<dbReference type="Pfam" id="PF00301">
    <property type="entry name" value="Rubredoxin"/>
    <property type="match status" value="1"/>
</dbReference>
<gene>
    <name evidence="1" type="ORF">SAMN04487977_10324</name>
</gene>
<dbReference type="Proteomes" id="UP000182360">
    <property type="component" value="Unassembled WGS sequence"/>
</dbReference>
<dbReference type="PIRSF" id="PIRSF000071">
    <property type="entry name" value="Rubredoxin"/>
    <property type="match status" value="1"/>
</dbReference>
<evidence type="ECO:0000313" key="1">
    <source>
        <dbReference type="EMBL" id="SEQ20790.1"/>
    </source>
</evidence>
<dbReference type="CDD" id="cd00730">
    <property type="entry name" value="rubredoxin"/>
    <property type="match status" value="1"/>
</dbReference>
<dbReference type="PANTHER" id="PTHR47627">
    <property type="entry name" value="RUBREDOXIN"/>
    <property type="match status" value="1"/>
</dbReference>
<accession>A0A1H9E4Y0</accession>
<dbReference type="InterPro" id="IPR050526">
    <property type="entry name" value="Rubredoxin_ET"/>
</dbReference>
<dbReference type="Gene3D" id="2.20.28.10">
    <property type="match status" value="1"/>
</dbReference>
<keyword evidence="2" id="KW-1185">Reference proteome</keyword>
<dbReference type="SUPFAM" id="SSF57802">
    <property type="entry name" value="Rubredoxin-like"/>
    <property type="match status" value="1"/>
</dbReference>
<dbReference type="GO" id="GO:0005506">
    <property type="term" value="F:iron ion binding"/>
    <property type="evidence" value="ECO:0007669"/>
    <property type="project" value="InterPro"/>
</dbReference>
<organism evidence="1 2">
    <name type="scientific">Treponema bryantii</name>
    <dbReference type="NCBI Taxonomy" id="163"/>
    <lineage>
        <taxon>Bacteria</taxon>
        <taxon>Pseudomonadati</taxon>
        <taxon>Spirochaetota</taxon>
        <taxon>Spirochaetia</taxon>
        <taxon>Spirochaetales</taxon>
        <taxon>Treponemataceae</taxon>
        <taxon>Treponema</taxon>
    </lineage>
</organism>
<sequence length="52" mass="5733">MERMQCDNCGHVYDKDEGDPKNNVAPGTAWADVPADYKCPECGAGKDKFIIE</sequence>
<protein>
    <submittedName>
        <fullName evidence="1">Rubredoxin</fullName>
    </submittedName>
</protein>
<dbReference type="InterPro" id="IPR024935">
    <property type="entry name" value="Rubredoxin_dom"/>
</dbReference>
<evidence type="ECO:0000313" key="2">
    <source>
        <dbReference type="Proteomes" id="UP000182360"/>
    </source>
</evidence>
<dbReference type="EMBL" id="FOFU01000003">
    <property type="protein sequence ID" value="SEQ20790.1"/>
    <property type="molecule type" value="Genomic_DNA"/>
</dbReference>
<dbReference type="GO" id="GO:0043448">
    <property type="term" value="P:alkane catabolic process"/>
    <property type="evidence" value="ECO:0007669"/>
    <property type="project" value="TreeGrafter"/>
</dbReference>
<dbReference type="InterPro" id="IPR024934">
    <property type="entry name" value="Rubredoxin-like_dom"/>
</dbReference>
<dbReference type="PANTHER" id="PTHR47627:SF1">
    <property type="entry name" value="RUBREDOXIN-1-RELATED"/>
    <property type="match status" value="1"/>
</dbReference>
<dbReference type="InterPro" id="IPR024922">
    <property type="entry name" value="Rubredoxin"/>
</dbReference>
<dbReference type="PRINTS" id="PR00163">
    <property type="entry name" value="RUBREDOXIN"/>
</dbReference>
<dbReference type="PROSITE" id="PS50903">
    <property type="entry name" value="RUBREDOXIN_LIKE"/>
    <property type="match status" value="1"/>
</dbReference>
<proteinExistence type="predicted"/>
<dbReference type="OrthoDB" id="9799749at2"/>
<name>A0A1H9E4Y0_9SPIR</name>
<dbReference type="STRING" id="163.SAMN04487775_10520"/>
<reference evidence="1 2" key="1">
    <citation type="submission" date="2016-10" db="EMBL/GenBank/DDBJ databases">
        <authorList>
            <person name="de Groot N.N."/>
        </authorList>
    </citation>
    <scope>NUCLEOTIDE SEQUENCE [LARGE SCALE GENOMIC DNA]</scope>
    <source>
        <strain evidence="1 2">B25</strain>
    </source>
</reference>
<dbReference type="eggNOG" id="COG1773">
    <property type="taxonomic scope" value="Bacteria"/>
</dbReference>
<dbReference type="GO" id="GO:0009055">
    <property type="term" value="F:electron transfer activity"/>
    <property type="evidence" value="ECO:0007669"/>
    <property type="project" value="InterPro"/>
</dbReference>